<sequence length="127" mass="13710">MVMIGLARRNPQVLAPQSRTQLVRECAGVFSVISAADCGIESVMKGIRGKDDVTNRLVSGSGAGLTFCFVSKGLKARPAQALLSAAGFAVISATVYKMMKTTKPRDFYTEARAMLVKLGLEEYEKNF</sequence>
<reference evidence="5 6" key="1">
    <citation type="submission" date="2021-05" db="EMBL/GenBank/DDBJ databases">
        <title>Genome Assembly of Synthetic Allotetraploid Brassica napus Reveals Homoeologous Exchanges between Subgenomes.</title>
        <authorList>
            <person name="Davis J.T."/>
        </authorList>
    </citation>
    <scope>NUCLEOTIDE SEQUENCE [LARGE SCALE GENOMIC DNA]</scope>
    <source>
        <strain evidence="6">cv. Da-Ae</strain>
        <tissue evidence="5">Seedling</tissue>
    </source>
</reference>
<dbReference type="Pfam" id="PF02466">
    <property type="entry name" value="Tim17"/>
    <property type="match status" value="1"/>
</dbReference>
<evidence type="ECO:0000256" key="3">
    <source>
        <dbReference type="ARBA" id="ARBA00022989"/>
    </source>
</evidence>
<name>A0ABQ8D5Q8_BRANA</name>
<keyword evidence="2" id="KW-0812">Transmembrane</keyword>
<evidence type="ECO:0000313" key="5">
    <source>
        <dbReference type="EMBL" id="KAH0924709.1"/>
    </source>
</evidence>
<organism evidence="5 6">
    <name type="scientific">Brassica napus</name>
    <name type="common">Rape</name>
    <dbReference type="NCBI Taxonomy" id="3708"/>
    <lineage>
        <taxon>Eukaryota</taxon>
        <taxon>Viridiplantae</taxon>
        <taxon>Streptophyta</taxon>
        <taxon>Embryophyta</taxon>
        <taxon>Tracheophyta</taxon>
        <taxon>Spermatophyta</taxon>
        <taxon>Magnoliopsida</taxon>
        <taxon>eudicotyledons</taxon>
        <taxon>Gunneridae</taxon>
        <taxon>Pentapetalae</taxon>
        <taxon>rosids</taxon>
        <taxon>malvids</taxon>
        <taxon>Brassicales</taxon>
        <taxon>Brassicaceae</taxon>
        <taxon>Brassiceae</taxon>
        <taxon>Brassica</taxon>
    </lineage>
</organism>
<dbReference type="Proteomes" id="UP000824890">
    <property type="component" value="Unassembled WGS sequence"/>
</dbReference>
<dbReference type="InterPro" id="IPR039175">
    <property type="entry name" value="TIM22"/>
</dbReference>
<evidence type="ECO:0000256" key="2">
    <source>
        <dbReference type="ARBA" id="ARBA00022692"/>
    </source>
</evidence>
<keyword evidence="4" id="KW-0472">Membrane</keyword>
<evidence type="ECO:0008006" key="7">
    <source>
        <dbReference type="Google" id="ProtNLM"/>
    </source>
</evidence>
<gene>
    <name evidence="5" type="ORF">HID58_016965</name>
</gene>
<evidence type="ECO:0000256" key="4">
    <source>
        <dbReference type="ARBA" id="ARBA00023136"/>
    </source>
</evidence>
<dbReference type="PANTHER" id="PTHR14110">
    <property type="entry name" value="MITOCHONDRIAL IMPORT INNER MEMBRANE TRANSLOCASE SUBUNIT TIM22"/>
    <property type="match status" value="1"/>
</dbReference>
<proteinExistence type="predicted"/>
<keyword evidence="6" id="KW-1185">Reference proteome</keyword>
<keyword evidence="3" id="KW-1133">Transmembrane helix</keyword>
<accession>A0ABQ8D5Q8</accession>
<dbReference type="EMBL" id="JAGKQM010000005">
    <property type="protein sequence ID" value="KAH0924709.1"/>
    <property type="molecule type" value="Genomic_DNA"/>
</dbReference>
<comment type="caution">
    <text evidence="5">The sequence shown here is derived from an EMBL/GenBank/DDBJ whole genome shotgun (WGS) entry which is preliminary data.</text>
</comment>
<protein>
    <recommendedName>
        <fullName evidence="7">Mitochondrial import inner membrane translocase subunit TIM22</fullName>
    </recommendedName>
</protein>
<comment type="subcellular location">
    <subcellularLocation>
        <location evidence="1">Membrane</location>
        <topology evidence="1">Multi-pass membrane protein</topology>
    </subcellularLocation>
</comment>
<evidence type="ECO:0000256" key="1">
    <source>
        <dbReference type="ARBA" id="ARBA00004141"/>
    </source>
</evidence>
<dbReference type="PANTHER" id="PTHR14110:SF23">
    <property type="entry name" value="MITOCHONDRIAL IMPORT INNER MEMBRANE TRANSLOCASE SUBUNIT TIM22"/>
    <property type="match status" value="1"/>
</dbReference>
<evidence type="ECO:0000313" key="6">
    <source>
        <dbReference type="Proteomes" id="UP000824890"/>
    </source>
</evidence>